<feature type="region of interest" description="Disordered" evidence="2">
    <location>
        <begin position="195"/>
        <end position="218"/>
    </location>
</feature>
<dbReference type="KEGG" id="mis:MICPUN_103300"/>
<protein>
    <submittedName>
        <fullName evidence="4">Uncharacterized protein</fullName>
    </submittedName>
</protein>
<dbReference type="Proteomes" id="UP000002009">
    <property type="component" value="Chromosome 12"/>
</dbReference>
<evidence type="ECO:0000313" key="4">
    <source>
        <dbReference type="EMBL" id="ACO70412.1"/>
    </source>
</evidence>
<reference evidence="4 5" key="1">
    <citation type="journal article" date="2009" name="Science">
        <title>Green evolution and dynamic adaptations revealed by genomes of the marine picoeukaryotes Micromonas.</title>
        <authorList>
            <person name="Worden A.Z."/>
            <person name="Lee J.H."/>
            <person name="Mock T."/>
            <person name="Rouze P."/>
            <person name="Simmons M.P."/>
            <person name="Aerts A.L."/>
            <person name="Allen A.E."/>
            <person name="Cuvelier M.L."/>
            <person name="Derelle E."/>
            <person name="Everett M.V."/>
            <person name="Foulon E."/>
            <person name="Grimwood J."/>
            <person name="Gundlach H."/>
            <person name="Henrissat B."/>
            <person name="Napoli C."/>
            <person name="McDonald S.M."/>
            <person name="Parker M.S."/>
            <person name="Rombauts S."/>
            <person name="Salamov A."/>
            <person name="Von Dassow P."/>
            <person name="Badger J.H."/>
            <person name="Coutinho P.M."/>
            <person name="Demir E."/>
            <person name="Dubchak I."/>
            <person name="Gentemann C."/>
            <person name="Eikrem W."/>
            <person name="Gready J.E."/>
            <person name="John U."/>
            <person name="Lanier W."/>
            <person name="Lindquist E.A."/>
            <person name="Lucas S."/>
            <person name="Mayer K.F."/>
            <person name="Moreau H."/>
            <person name="Not F."/>
            <person name="Otillar R."/>
            <person name="Panaud O."/>
            <person name="Pangilinan J."/>
            <person name="Paulsen I."/>
            <person name="Piegu B."/>
            <person name="Poliakov A."/>
            <person name="Robbens S."/>
            <person name="Schmutz J."/>
            <person name="Toulza E."/>
            <person name="Wyss T."/>
            <person name="Zelensky A."/>
            <person name="Zhou K."/>
            <person name="Armbrust E.V."/>
            <person name="Bhattacharya D."/>
            <person name="Goodenough U.W."/>
            <person name="Van de Peer Y."/>
            <person name="Grigoriev I.V."/>
        </authorList>
    </citation>
    <scope>NUCLEOTIDE SEQUENCE [LARGE SCALE GENOMIC DNA]</scope>
    <source>
        <strain evidence="5">RCC299 / NOUM17</strain>
    </source>
</reference>
<evidence type="ECO:0000256" key="2">
    <source>
        <dbReference type="SAM" id="MobiDB-lite"/>
    </source>
</evidence>
<keyword evidence="1" id="KW-0175">Coiled coil</keyword>
<accession>C1FJV6</accession>
<feature type="transmembrane region" description="Helical" evidence="3">
    <location>
        <begin position="6"/>
        <end position="26"/>
    </location>
</feature>
<evidence type="ECO:0000313" key="5">
    <source>
        <dbReference type="Proteomes" id="UP000002009"/>
    </source>
</evidence>
<evidence type="ECO:0000256" key="1">
    <source>
        <dbReference type="SAM" id="Coils"/>
    </source>
</evidence>
<keyword evidence="3" id="KW-0812">Transmembrane</keyword>
<dbReference type="GeneID" id="8248294"/>
<feature type="compositionally biased region" description="Polar residues" evidence="2">
    <location>
        <begin position="122"/>
        <end position="134"/>
    </location>
</feature>
<feature type="compositionally biased region" description="Basic and acidic residues" evidence="2">
    <location>
        <begin position="36"/>
        <end position="53"/>
    </location>
</feature>
<keyword evidence="3" id="KW-0472">Membrane</keyword>
<evidence type="ECO:0000256" key="3">
    <source>
        <dbReference type="SAM" id="Phobius"/>
    </source>
</evidence>
<feature type="region of interest" description="Disordered" evidence="2">
    <location>
        <begin position="31"/>
        <end position="53"/>
    </location>
</feature>
<dbReference type="RefSeq" id="XP_002509154.1">
    <property type="nucleotide sequence ID" value="XM_002509108.1"/>
</dbReference>
<proteinExistence type="predicted"/>
<dbReference type="AlphaFoldDB" id="C1FJV6"/>
<dbReference type="EMBL" id="CP001577">
    <property type="protein sequence ID" value="ACO70412.1"/>
    <property type="molecule type" value="Genomic_DNA"/>
</dbReference>
<dbReference type="InParanoid" id="C1FJV6"/>
<feature type="region of interest" description="Disordered" evidence="2">
    <location>
        <begin position="105"/>
        <end position="150"/>
    </location>
</feature>
<feature type="compositionally biased region" description="Basic and acidic residues" evidence="2">
    <location>
        <begin position="135"/>
        <end position="150"/>
    </location>
</feature>
<feature type="coiled-coil region" evidence="1">
    <location>
        <begin position="55"/>
        <end position="92"/>
    </location>
</feature>
<organism evidence="4 5">
    <name type="scientific">Micromonas commoda (strain RCC299 / NOUM17 / CCMP2709)</name>
    <name type="common">Picoplanktonic green alga</name>
    <dbReference type="NCBI Taxonomy" id="296587"/>
    <lineage>
        <taxon>Eukaryota</taxon>
        <taxon>Viridiplantae</taxon>
        <taxon>Chlorophyta</taxon>
        <taxon>Mamiellophyceae</taxon>
        <taxon>Mamiellales</taxon>
        <taxon>Mamiellaceae</taxon>
        <taxon>Micromonas</taxon>
    </lineage>
</organism>
<gene>
    <name evidence="4" type="ORF">MICPUN_103300</name>
</gene>
<keyword evidence="3" id="KW-1133">Transmembrane helix</keyword>
<sequence>MAAVGLVIPKAAPVVIAGLGSLAVFVKKKIGKGKKRGDDVRAEDEAKTRRREVDADTLAELKAELREAMAMLAEQKRTIEHQRKEILAMKRERADAQFHGFITSTATPAAKGGGSSPKGVLSLQNSPTSTATTPESDRVGSKTNSEGEVHSPEQVVAHLVADAIDNVVKADMYADLPDVPEGDEDALDDAVDDAMDEEEDFEDAWAGVPRGGAGPGSDLFDVRSHGAASGVSALSTVTAVQAALVKTHQKMVLMQRIKQHR</sequence>
<name>C1FJV6_MICCC</name>
<keyword evidence="5" id="KW-1185">Reference proteome</keyword>